<dbReference type="GO" id="GO:0006694">
    <property type="term" value="P:steroid biosynthetic process"/>
    <property type="evidence" value="ECO:0007669"/>
    <property type="project" value="InterPro"/>
</dbReference>
<evidence type="ECO:0000259" key="4">
    <source>
        <dbReference type="Pfam" id="PF01073"/>
    </source>
</evidence>
<comment type="caution">
    <text evidence="5">The sequence shown here is derived from an EMBL/GenBank/DDBJ whole genome shotgun (WGS) entry which is preliminary data.</text>
</comment>
<dbReference type="InterPro" id="IPR002225">
    <property type="entry name" value="3Beta_OHSteriod_DH/Estase"/>
</dbReference>
<gene>
    <name evidence="5" type="ORF">BV898_07710</name>
</gene>
<evidence type="ECO:0000256" key="3">
    <source>
        <dbReference type="RuleBase" id="RU004475"/>
    </source>
</evidence>
<protein>
    <submittedName>
        <fullName evidence="5">Sterol-4-alpha-carboxylate 3-dehydrogenase, decarboxylating</fullName>
    </submittedName>
</protein>
<comment type="similarity">
    <text evidence="1 3">Belongs to the 3-beta-HSD family.</text>
</comment>
<evidence type="ECO:0000256" key="1">
    <source>
        <dbReference type="ARBA" id="ARBA00009219"/>
    </source>
</evidence>
<feature type="domain" description="3-beta hydroxysteroid dehydrogenase/isomerase" evidence="4">
    <location>
        <begin position="23"/>
        <end position="279"/>
    </location>
</feature>
<dbReference type="InterPro" id="IPR050177">
    <property type="entry name" value="Lipid_A_modif_metabolic_enz"/>
</dbReference>
<organism evidence="5 6">
    <name type="scientific">Hypsibius exemplaris</name>
    <name type="common">Freshwater tardigrade</name>
    <dbReference type="NCBI Taxonomy" id="2072580"/>
    <lineage>
        <taxon>Eukaryota</taxon>
        <taxon>Metazoa</taxon>
        <taxon>Ecdysozoa</taxon>
        <taxon>Tardigrada</taxon>
        <taxon>Eutardigrada</taxon>
        <taxon>Parachela</taxon>
        <taxon>Hypsibioidea</taxon>
        <taxon>Hypsibiidae</taxon>
        <taxon>Hypsibius</taxon>
    </lineage>
</organism>
<dbReference type="EMBL" id="MTYJ01000052">
    <property type="protein sequence ID" value="OQV18123.1"/>
    <property type="molecule type" value="Genomic_DNA"/>
</dbReference>
<dbReference type="PANTHER" id="PTHR43245">
    <property type="entry name" value="BIFUNCTIONAL POLYMYXIN RESISTANCE PROTEIN ARNA"/>
    <property type="match status" value="1"/>
</dbReference>
<keyword evidence="2 3" id="KW-0560">Oxidoreductase</keyword>
<reference evidence="6" key="1">
    <citation type="submission" date="2017-01" db="EMBL/GenBank/DDBJ databases">
        <title>Comparative genomics of anhydrobiosis in the tardigrade Hypsibius dujardini.</title>
        <authorList>
            <person name="Yoshida Y."/>
            <person name="Koutsovoulos G."/>
            <person name="Laetsch D."/>
            <person name="Stevens L."/>
            <person name="Kumar S."/>
            <person name="Horikawa D."/>
            <person name="Ishino K."/>
            <person name="Komine S."/>
            <person name="Tomita M."/>
            <person name="Blaxter M."/>
            <person name="Arakawa K."/>
        </authorList>
    </citation>
    <scope>NUCLEOTIDE SEQUENCE [LARGE SCALE GENOMIC DNA]</scope>
    <source>
        <strain evidence="6">Z151</strain>
    </source>
</reference>
<name>A0A1W0WSJ5_HYPEX</name>
<sequence>MVPSPHKGRGDADTTAAGNKTCLVLGGGGFLGRHLVEELLARRWTVRVFDIRETFTDPAVEFHVGDLCDKKCLTTAMQGCSVVFHCASPSPASSNEELFRKVNVDGTAVVISACKSAQVSQLVLTSSASVVYDGHDILGDDEDSPYALRPIDAYTATKITQEQMVLRANMLNNGRLLTVAVRPHGIFGPRDPNLVPVLIDAARRGKMKFIIGDGNNVVDFTYVRNVAHGLILAAECLARDTAVGGQAFHITNDEPVLFWEFMARILNGLGYDAPKRCIPRAVVYFLALLLAFVSRLISPLVKWEPTFTPMRVALISTHHTYSCEKAKTLLGYQPLFTLDQGIQLTLDSFPELRNEDAERNG</sequence>
<evidence type="ECO:0000313" key="5">
    <source>
        <dbReference type="EMBL" id="OQV18123.1"/>
    </source>
</evidence>
<dbReference type="OrthoDB" id="10262413at2759"/>
<dbReference type="Gene3D" id="3.40.50.720">
    <property type="entry name" value="NAD(P)-binding Rossmann-like Domain"/>
    <property type="match status" value="1"/>
</dbReference>
<evidence type="ECO:0000313" key="6">
    <source>
        <dbReference type="Proteomes" id="UP000192578"/>
    </source>
</evidence>
<evidence type="ECO:0000256" key="2">
    <source>
        <dbReference type="ARBA" id="ARBA00023002"/>
    </source>
</evidence>
<dbReference type="GO" id="GO:0016616">
    <property type="term" value="F:oxidoreductase activity, acting on the CH-OH group of donors, NAD or NADP as acceptor"/>
    <property type="evidence" value="ECO:0007669"/>
    <property type="project" value="InterPro"/>
</dbReference>
<dbReference type="InterPro" id="IPR036291">
    <property type="entry name" value="NAD(P)-bd_dom_sf"/>
</dbReference>
<keyword evidence="6" id="KW-1185">Reference proteome</keyword>
<dbReference type="SUPFAM" id="SSF51735">
    <property type="entry name" value="NAD(P)-binding Rossmann-fold domains"/>
    <property type="match status" value="1"/>
</dbReference>
<proteinExistence type="inferred from homology"/>
<dbReference type="Pfam" id="PF01073">
    <property type="entry name" value="3Beta_HSD"/>
    <property type="match status" value="1"/>
</dbReference>
<dbReference type="FunFam" id="3.40.50.720:FF:000747">
    <property type="entry name" value="NAD(P) dependent steroid dehydrogenase-like"/>
    <property type="match status" value="1"/>
</dbReference>
<dbReference type="Proteomes" id="UP000192578">
    <property type="component" value="Unassembled WGS sequence"/>
</dbReference>
<accession>A0A1W0WSJ5</accession>
<dbReference type="PANTHER" id="PTHR43245:SF51">
    <property type="entry name" value="SHORT CHAIN DEHYDROGENASE_REDUCTASE FAMILY 42E, MEMBER 2"/>
    <property type="match status" value="1"/>
</dbReference>
<dbReference type="AlphaFoldDB" id="A0A1W0WSJ5"/>